<reference evidence="1" key="1">
    <citation type="submission" date="2023-03" db="EMBL/GenBank/DDBJ databases">
        <title>Edaphobacter sp.</title>
        <authorList>
            <person name="Huber K.J."/>
            <person name="Papendorf J."/>
            <person name="Pilke C."/>
            <person name="Bunk B."/>
            <person name="Sproeer C."/>
            <person name="Pester M."/>
        </authorList>
    </citation>
    <scope>NUCLEOTIDE SEQUENCE</scope>
    <source>
        <strain evidence="1">DSM 109919</strain>
        <strain evidence="2">DSM 109920</strain>
    </source>
</reference>
<dbReference type="RefSeq" id="WP_348267153.1">
    <property type="nucleotide sequence ID" value="NZ_CP121194.1"/>
</dbReference>
<dbReference type="KEGG" id="epl:P4G45_14290"/>
<dbReference type="EMBL" id="CP121194">
    <property type="protein sequence ID" value="XBH09645.1"/>
    <property type="molecule type" value="Genomic_DNA"/>
</dbReference>
<evidence type="ECO:0000313" key="1">
    <source>
        <dbReference type="EMBL" id="XBH09645.1"/>
    </source>
</evidence>
<gene>
    <name evidence="1" type="ORF">P4G45_14290</name>
    <name evidence="2" type="ORF">P8936_15245</name>
</gene>
<protein>
    <submittedName>
        <fullName evidence="1">Uncharacterized protein</fullName>
    </submittedName>
</protein>
<organism evidence="1">
    <name type="scientific">Edaphobacter paludis</name>
    <dbReference type="NCBI Taxonomy" id="3035702"/>
    <lineage>
        <taxon>Bacteria</taxon>
        <taxon>Pseudomonadati</taxon>
        <taxon>Acidobacteriota</taxon>
        <taxon>Terriglobia</taxon>
        <taxon>Terriglobales</taxon>
        <taxon>Acidobacteriaceae</taxon>
        <taxon>Edaphobacter</taxon>
    </lineage>
</organism>
<name>A0AAU7CX23_9BACT</name>
<accession>A0AAU7D6M7</accession>
<evidence type="ECO:0000313" key="2">
    <source>
        <dbReference type="EMBL" id="XBH13031.1"/>
    </source>
</evidence>
<proteinExistence type="predicted"/>
<dbReference type="AlphaFoldDB" id="A0AAU7CX23"/>
<sequence length="94" mass="10620">MGKRSIATPTPSLCVIQAYIRCISGTPEARPLGSRRATIYYTLVWDSSKQPDDAARQNQVKTYRLLFEKMLRNMKKLAEGGTLTLQDKQAPVEF</sequence>
<accession>A0AAU7CX23</accession>
<dbReference type="EMBL" id="CP121195">
    <property type="protein sequence ID" value="XBH13031.1"/>
    <property type="molecule type" value="Genomic_DNA"/>
</dbReference>